<dbReference type="GeneID" id="41989097"/>
<dbReference type="OrthoDB" id="5565328at2759"/>
<name>A0A8H8QSX8_9HELO</name>
<comment type="subcellular location">
    <subcellularLocation>
        <location evidence="1">Nucleus</location>
    </subcellularLocation>
</comment>
<feature type="region of interest" description="Disordered" evidence="8">
    <location>
        <begin position="90"/>
        <end position="128"/>
    </location>
</feature>
<evidence type="ECO:0000256" key="1">
    <source>
        <dbReference type="ARBA" id="ARBA00004123"/>
    </source>
</evidence>
<comment type="caution">
    <text evidence="9">The sequence shown here is derived from an EMBL/GenBank/DDBJ whole genome shotgun (WGS) entry which is preliminary data.</text>
</comment>
<dbReference type="Proteomes" id="UP000431533">
    <property type="component" value="Unassembled WGS sequence"/>
</dbReference>
<dbReference type="GO" id="GO:0051301">
    <property type="term" value="P:cell division"/>
    <property type="evidence" value="ECO:0007669"/>
    <property type="project" value="UniProtKB-KW"/>
</dbReference>
<keyword evidence="6" id="KW-0539">Nucleus</keyword>
<dbReference type="GO" id="GO:0007059">
    <property type="term" value="P:chromosome segregation"/>
    <property type="evidence" value="ECO:0007669"/>
    <property type="project" value="UniProtKB-KW"/>
</dbReference>
<dbReference type="PANTHER" id="PTHR21394">
    <property type="entry name" value="MAU2 CHROMATID COHESION FACTOR HOMOLOG"/>
    <property type="match status" value="1"/>
</dbReference>
<evidence type="ECO:0000313" key="10">
    <source>
        <dbReference type="Proteomes" id="UP000431533"/>
    </source>
</evidence>
<feature type="compositionally biased region" description="Low complexity" evidence="8">
    <location>
        <begin position="100"/>
        <end position="117"/>
    </location>
</feature>
<evidence type="ECO:0000256" key="4">
    <source>
        <dbReference type="ARBA" id="ARBA00022776"/>
    </source>
</evidence>
<keyword evidence="3" id="KW-0132">Cell division</keyword>
<feature type="region of interest" description="Disordered" evidence="8">
    <location>
        <begin position="1"/>
        <end position="55"/>
    </location>
</feature>
<sequence>MSFKGAPEPNNGYWNSHEPPNTYGPQETRLPYQQNAPTSYPPPVNEAQPYHQAAQHSYGMKEYTSNEYYSPSTIQPQAIQPQFIAPAQMFQQPPPSATHLNPSSLSRTPSTPSLKTSDSMGNSQSDMQQPDKAMLLLALAEEYFEAAHALAPSTVFSMTPTNVDTYEHLIATGLACLDTALKRVKLSPRLEANVRLRYAGVLYEETENTMEAETALSKGIGLCERNHYFDLKYAMQYLLTQLMAKKNTKAAVKALDGHISEAEAYQHVSWVYALRFLRASYALESSNLADKHLAIQNLQKIAELATRQGDRAIHLTTSVMEAMVHLKSTGPESIEQVQRALAAARTHQFDAGKSIPQLMGLTCIIDVMCSIRQGNPQHVLTKLKEMQATLDQIINDPIWNSHNDVIAIPINRTPRSSQTVSHETRAVLGIGEDGRDNLMMTFLNKRDTYAITLDMHPFLDMRELTAVNSYLICGIVLLHKNPIDQKGVKYLDTGLEFFTKDTKTTKIKSGLLPDLVEKQEWRGSILCYFRLYLGFSAAARADWEQVRRNIDELKSTAKSFDIPISGPLECLTMYLTGVYYQGVGDLDAALHIYQDKRFNLPTAKNPNATSADQVEHDFALLAALNTLWILQDPKRQIADKSTAMIARLEPICSKHPNRDIQTAFNLAMATVKTNPPAQLFTIKKYLGAALAGAQATVNTQFLCITLNVMCNKFFANVVGQQAEKSAQAASVQAQKSGNILWRSVADGMLSRCYEVQGKNVEAQSSLENARQFAQMASSQMVRPIE</sequence>
<dbReference type="InterPro" id="IPR019440">
    <property type="entry name" value="MAU2"/>
</dbReference>
<evidence type="ECO:0000313" key="9">
    <source>
        <dbReference type="EMBL" id="TVY22213.1"/>
    </source>
</evidence>
<keyword evidence="10" id="KW-1185">Reference proteome</keyword>
<dbReference type="GO" id="GO:0007064">
    <property type="term" value="P:mitotic sister chromatid cohesion"/>
    <property type="evidence" value="ECO:0007669"/>
    <property type="project" value="InterPro"/>
</dbReference>
<keyword evidence="7" id="KW-0131">Cell cycle</keyword>
<protein>
    <submittedName>
        <fullName evidence="9">MAU2 chromatid cohesion factor-like protein</fullName>
    </submittedName>
</protein>
<feature type="compositionally biased region" description="Polar residues" evidence="8">
    <location>
        <begin position="118"/>
        <end position="128"/>
    </location>
</feature>
<keyword evidence="5" id="KW-0159">Chromosome partition</keyword>
<evidence type="ECO:0000256" key="5">
    <source>
        <dbReference type="ARBA" id="ARBA00022829"/>
    </source>
</evidence>
<accession>A0A8H8QSX8</accession>
<dbReference type="RefSeq" id="XP_031001001.1">
    <property type="nucleotide sequence ID" value="XM_031153816.1"/>
</dbReference>
<gene>
    <name evidence="9" type="primary">ssl3</name>
    <name evidence="9" type="ORF">LHYA1_G008899</name>
</gene>
<evidence type="ECO:0000256" key="3">
    <source>
        <dbReference type="ARBA" id="ARBA00022618"/>
    </source>
</evidence>
<dbReference type="GO" id="GO:0005634">
    <property type="term" value="C:nucleus"/>
    <property type="evidence" value="ECO:0007669"/>
    <property type="project" value="UniProtKB-SubCell"/>
</dbReference>
<evidence type="ECO:0000256" key="2">
    <source>
        <dbReference type="ARBA" id="ARBA00008585"/>
    </source>
</evidence>
<keyword evidence="4" id="KW-0498">Mitosis</keyword>
<dbReference type="EMBL" id="QGMH01000314">
    <property type="protein sequence ID" value="TVY22213.1"/>
    <property type="molecule type" value="Genomic_DNA"/>
</dbReference>
<dbReference type="SUPFAM" id="SSF48452">
    <property type="entry name" value="TPR-like"/>
    <property type="match status" value="1"/>
</dbReference>
<proteinExistence type="inferred from homology"/>
<dbReference type="InterPro" id="IPR011990">
    <property type="entry name" value="TPR-like_helical_dom_sf"/>
</dbReference>
<organism evidence="9 10">
    <name type="scientific">Lachnellula hyalina</name>
    <dbReference type="NCBI Taxonomy" id="1316788"/>
    <lineage>
        <taxon>Eukaryota</taxon>
        <taxon>Fungi</taxon>
        <taxon>Dikarya</taxon>
        <taxon>Ascomycota</taxon>
        <taxon>Pezizomycotina</taxon>
        <taxon>Leotiomycetes</taxon>
        <taxon>Helotiales</taxon>
        <taxon>Lachnaceae</taxon>
        <taxon>Lachnellula</taxon>
    </lineage>
</organism>
<reference evidence="9 10" key="1">
    <citation type="submission" date="2018-05" db="EMBL/GenBank/DDBJ databases">
        <title>Genome sequencing and assembly of the regulated plant pathogen Lachnellula willkommii and related sister species for the development of diagnostic species identification markers.</title>
        <authorList>
            <person name="Giroux E."/>
            <person name="Bilodeau G."/>
        </authorList>
    </citation>
    <scope>NUCLEOTIDE SEQUENCE [LARGE SCALE GENOMIC DNA]</scope>
    <source>
        <strain evidence="9 10">CBS 185.66</strain>
    </source>
</reference>
<dbReference type="Pfam" id="PF10345">
    <property type="entry name" value="Cohesin_load"/>
    <property type="match status" value="1"/>
</dbReference>
<dbReference type="AlphaFoldDB" id="A0A8H8QSX8"/>
<comment type="similarity">
    <text evidence="2">Belongs to the SCC4/mau-2 family.</text>
</comment>
<evidence type="ECO:0000256" key="7">
    <source>
        <dbReference type="ARBA" id="ARBA00023306"/>
    </source>
</evidence>
<evidence type="ECO:0000256" key="8">
    <source>
        <dbReference type="SAM" id="MobiDB-lite"/>
    </source>
</evidence>
<evidence type="ECO:0000256" key="6">
    <source>
        <dbReference type="ARBA" id="ARBA00023242"/>
    </source>
</evidence>